<dbReference type="Pfam" id="PF00126">
    <property type="entry name" value="HTH_1"/>
    <property type="match status" value="1"/>
</dbReference>
<dbReference type="SUPFAM" id="SSF46785">
    <property type="entry name" value="Winged helix' DNA-binding domain"/>
    <property type="match status" value="1"/>
</dbReference>
<dbReference type="RefSeq" id="WP_306100549.1">
    <property type="nucleotide sequence ID" value="NZ_CP162601.1"/>
</dbReference>
<evidence type="ECO:0000256" key="2">
    <source>
        <dbReference type="ARBA" id="ARBA00023015"/>
    </source>
</evidence>
<dbReference type="NCBIfam" id="NF002964">
    <property type="entry name" value="PRK03635.1"/>
    <property type="match status" value="1"/>
</dbReference>
<evidence type="ECO:0000256" key="4">
    <source>
        <dbReference type="ARBA" id="ARBA00023163"/>
    </source>
</evidence>
<dbReference type="PANTHER" id="PTHR30579:SF2">
    <property type="entry name" value="HTH-TYPE TRANSCRIPTIONAL REGULATOR ARGP"/>
    <property type="match status" value="1"/>
</dbReference>
<dbReference type="PANTHER" id="PTHR30579">
    <property type="entry name" value="TRANSCRIPTIONAL REGULATOR"/>
    <property type="match status" value="1"/>
</dbReference>
<dbReference type="InterPro" id="IPR000847">
    <property type="entry name" value="LysR_HTH_N"/>
</dbReference>
<dbReference type="NCBIfam" id="NF009888">
    <property type="entry name" value="PRK13348.1"/>
    <property type="match status" value="1"/>
</dbReference>
<dbReference type="Gene3D" id="1.10.10.10">
    <property type="entry name" value="Winged helix-like DNA-binding domain superfamily/Winged helix DNA-binding domain"/>
    <property type="match status" value="1"/>
</dbReference>
<evidence type="ECO:0000313" key="6">
    <source>
        <dbReference type="EMBL" id="XDK24799.1"/>
    </source>
</evidence>
<keyword evidence="4" id="KW-0804">Transcription</keyword>
<accession>A0AB39H9W7</accession>
<dbReference type="GO" id="GO:0003700">
    <property type="term" value="F:DNA-binding transcription factor activity"/>
    <property type="evidence" value="ECO:0007669"/>
    <property type="project" value="InterPro"/>
</dbReference>
<dbReference type="Gene3D" id="3.40.190.290">
    <property type="match status" value="1"/>
</dbReference>
<dbReference type="PROSITE" id="PS50931">
    <property type="entry name" value="HTH_LYSR"/>
    <property type="match status" value="1"/>
</dbReference>
<keyword evidence="2" id="KW-0805">Transcription regulation</keyword>
<dbReference type="Pfam" id="PF03466">
    <property type="entry name" value="LysR_substrate"/>
    <property type="match status" value="1"/>
</dbReference>
<dbReference type="NCBIfam" id="TIGR03298">
    <property type="entry name" value="argP"/>
    <property type="match status" value="1"/>
</dbReference>
<dbReference type="InterPro" id="IPR036388">
    <property type="entry name" value="WH-like_DNA-bd_sf"/>
</dbReference>
<protein>
    <submittedName>
        <fullName evidence="6">LysR family transcriptional regulator ArgP</fullName>
    </submittedName>
</protein>
<dbReference type="EMBL" id="CP162601">
    <property type="protein sequence ID" value="XDK24799.1"/>
    <property type="molecule type" value="Genomic_DNA"/>
</dbReference>
<gene>
    <name evidence="6" type="ORF">AB0763_11490</name>
</gene>
<name>A0AB39H9W7_9VIBR</name>
<evidence type="ECO:0000256" key="3">
    <source>
        <dbReference type="ARBA" id="ARBA00023125"/>
    </source>
</evidence>
<feature type="domain" description="HTH lysR-type" evidence="5">
    <location>
        <begin position="6"/>
        <end position="62"/>
    </location>
</feature>
<dbReference type="InterPro" id="IPR050176">
    <property type="entry name" value="LTTR"/>
</dbReference>
<dbReference type="KEGG" id="vih:AB0763_11490"/>
<dbReference type="InterPro" id="IPR036390">
    <property type="entry name" value="WH_DNA-bd_sf"/>
</dbReference>
<dbReference type="SUPFAM" id="SSF53850">
    <property type="entry name" value="Periplasmic binding protein-like II"/>
    <property type="match status" value="1"/>
</dbReference>
<evidence type="ECO:0000259" key="5">
    <source>
        <dbReference type="PROSITE" id="PS50931"/>
    </source>
</evidence>
<reference evidence="6" key="1">
    <citation type="submission" date="2024-07" db="EMBL/GenBank/DDBJ databases">
        <title>Genome Analysis of a Potential Novel Vibrio Species Secreting pH- and Thermo-stable Alginate Lyase and its Application in Producing Alginate Oligosaccharides.</title>
        <authorList>
            <person name="Huang H."/>
            <person name="Bao K."/>
        </authorList>
    </citation>
    <scope>NUCLEOTIDE SEQUENCE</scope>
    <source>
        <strain evidence="6">HB236076</strain>
    </source>
</reference>
<comment type="similarity">
    <text evidence="1">Belongs to the LysR transcriptional regulatory family.</text>
</comment>
<sequence>MSWRGFDYKWLEALDAVITQGGFDTAAQFLCLSQSAVSQRIKQLELWLSQPVVVRTQPPEATAAGQQLLSFYHQVGLLEQDVLPNLIGIEQRQVVSLSLATNADSLATWLMPALQPILSAGKVALNLLVSDESHTLEKLRSGQVAGAISLQSDALSGCIAEYLGKMNYVCVATPTFFEQYFSEGLNAQTVIEAPAVVFDQYDRLHQDFLSYYFHTDRRPLVEHKVASSEAFVKLALAGVAYCLIPKLQIETELATGQLVEIDPERRWQRKLYWHHWHMETRGLKAISVAIKNHSAKVLSQ</sequence>
<dbReference type="InterPro" id="IPR005119">
    <property type="entry name" value="LysR_subst-bd"/>
</dbReference>
<organism evidence="6">
    <name type="scientific">Vibrio sp. HB236076</name>
    <dbReference type="NCBI Taxonomy" id="3232307"/>
    <lineage>
        <taxon>Bacteria</taxon>
        <taxon>Pseudomonadati</taxon>
        <taxon>Pseudomonadota</taxon>
        <taxon>Gammaproteobacteria</taxon>
        <taxon>Vibrionales</taxon>
        <taxon>Vibrionaceae</taxon>
        <taxon>Vibrio</taxon>
    </lineage>
</organism>
<dbReference type="InterPro" id="IPR017685">
    <property type="entry name" value="ArgP"/>
</dbReference>
<dbReference type="GO" id="GO:0003677">
    <property type="term" value="F:DNA binding"/>
    <property type="evidence" value="ECO:0007669"/>
    <property type="project" value="UniProtKB-KW"/>
</dbReference>
<keyword evidence="3" id="KW-0238">DNA-binding</keyword>
<proteinExistence type="inferred from homology"/>
<evidence type="ECO:0000256" key="1">
    <source>
        <dbReference type="ARBA" id="ARBA00009437"/>
    </source>
</evidence>
<dbReference type="AlphaFoldDB" id="A0AB39H9W7"/>